<keyword evidence="4" id="KW-1003">Cell membrane</keyword>
<dbReference type="InterPro" id="IPR000700">
    <property type="entry name" value="PAS-assoc_C"/>
</dbReference>
<evidence type="ECO:0000256" key="3">
    <source>
        <dbReference type="ARBA" id="ARBA00012438"/>
    </source>
</evidence>
<feature type="domain" description="Response regulatory" evidence="16">
    <location>
        <begin position="1164"/>
        <end position="1276"/>
    </location>
</feature>
<dbReference type="Gene3D" id="3.30.565.10">
    <property type="entry name" value="Histidine kinase-like ATPase, C-terminal domain"/>
    <property type="match status" value="2"/>
</dbReference>
<dbReference type="Gene3D" id="3.30.450.40">
    <property type="match status" value="1"/>
</dbReference>
<dbReference type="InterPro" id="IPR036890">
    <property type="entry name" value="HATPase_C_sf"/>
</dbReference>
<evidence type="ECO:0000256" key="1">
    <source>
        <dbReference type="ARBA" id="ARBA00000085"/>
    </source>
</evidence>
<dbReference type="Gene3D" id="2.10.70.100">
    <property type="match status" value="1"/>
</dbReference>
<dbReference type="PANTHER" id="PTHR43547">
    <property type="entry name" value="TWO-COMPONENT HISTIDINE KINASE"/>
    <property type="match status" value="1"/>
</dbReference>
<gene>
    <name evidence="18" type="ORF">SAMN05444171_6449</name>
</gene>
<accession>A0A1M7G6M0</accession>
<dbReference type="GO" id="GO:0005886">
    <property type="term" value="C:plasma membrane"/>
    <property type="evidence" value="ECO:0007669"/>
    <property type="project" value="UniProtKB-SubCell"/>
</dbReference>
<dbReference type="PANTHER" id="PTHR43547:SF2">
    <property type="entry name" value="HYBRID SIGNAL TRANSDUCTION HISTIDINE KINASE C"/>
    <property type="match status" value="1"/>
</dbReference>
<dbReference type="NCBIfam" id="TIGR00229">
    <property type="entry name" value="sensory_box"/>
    <property type="match status" value="1"/>
</dbReference>
<dbReference type="Gene3D" id="3.40.50.2300">
    <property type="match status" value="2"/>
</dbReference>
<dbReference type="InterPro" id="IPR005467">
    <property type="entry name" value="His_kinase_dom"/>
</dbReference>
<keyword evidence="8" id="KW-0418">Kinase</keyword>
<proteinExistence type="predicted"/>
<keyword evidence="7" id="KW-0547">Nucleotide-binding</keyword>
<feature type="modified residue" description="4-aspartylphosphate" evidence="12">
    <location>
        <position position="1214"/>
    </location>
</feature>
<dbReference type="SMART" id="SM00388">
    <property type="entry name" value="HisKA"/>
    <property type="match status" value="2"/>
</dbReference>
<keyword evidence="5 12" id="KW-0597">Phosphoprotein</keyword>
<dbReference type="EC" id="2.7.13.3" evidence="3"/>
<dbReference type="Gene3D" id="1.10.287.130">
    <property type="match status" value="2"/>
</dbReference>
<evidence type="ECO:0000259" key="17">
    <source>
        <dbReference type="PROSITE" id="PS50113"/>
    </source>
</evidence>
<dbReference type="FunFam" id="1.10.287.130:FF:000045">
    <property type="entry name" value="Two-component system sensor histidine kinase/response regulator"/>
    <property type="match status" value="1"/>
</dbReference>
<feature type="domain" description="Histidine kinase" evidence="15">
    <location>
        <begin position="920"/>
        <end position="1141"/>
    </location>
</feature>
<keyword evidence="10" id="KW-0902">Two-component regulatory system</keyword>
<dbReference type="InterPro" id="IPR035965">
    <property type="entry name" value="PAS-like_dom_sf"/>
</dbReference>
<evidence type="ECO:0000313" key="19">
    <source>
        <dbReference type="Proteomes" id="UP000183208"/>
    </source>
</evidence>
<name>A0A1M7G6M0_9BRAD</name>
<dbReference type="Pfam" id="PF00072">
    <property type="entry name" value="Response_reg"/>
    <property type="match status" value="2"/>
</dbReference>
<feature type="domain" description="PAC" evidence="17">
    <location>
        <begin position="823"/>
        <end position="875"/>
    </location>
</feature>
<feature type="modified residue" description="4-aspartylphosphate" evidence="12">
    <location>
        <position position="671"/>
    </location>
</feature>
<dbReference type="Proteomes" id="UP000183208">
    <property type="component" value="Unassembled WGS sequence"/>
</dbReference>
<feature type="region of interest" description="Disordered" evidence="14">
    <location>
        <begin position="1"/>
        <end position="20"/>
    </location>
</feature>
<dbReference type="InterPro" id="IPR036097">
    <property type="entry name" value="HisK_dim/P_sf"/>
</dbReference>
<dbReference type="InterPro" id="IPR004358">
    <property type="entry name" value="Sig_transdc_His_kin-like_C"/>
</dbReference>
<dbReference type="InterPro" id="IPR001789">
    <property type="entry name" value="Sig_transdc_resp-reg_receiver"/>
</dbReference>
<dbReference type="InterPro" id="IPR011006">
    <property type="entry name" value="CheY-like_superfamily"/>
</dbReference>
<dbReference type="CDD" id="cd00082">
    <property type="entry name" value="HisKA"/>
    <property type="match status" value="2"/>
</dbReference>
<keyword evidence="13" id="KW-0175">Coiled coil</keyword>
<dbReference type="PRINTS" id="PR00344">
    <property type="entry name" value="BCTRLSENSOR"/>
</dbReference>
<dbReference type="InterPro" id="IPR003594">
    <property type="entry name" value="HATPase_dom"/>
</dbReference>
<dbReference type="Pfam" id="PF02518">
    <property type="entry name" value="HATPase_c"/>
    <property type="match status" value="2"/>
</dbReference>
<dbReference type="Pfam" id="PF08447">
    <property type="entry name" value="PAS_3"/>
    <property type="match status" value="1"/>
</dbReference>
<dbReference type="SUPFAM" id="SSF55781">
    <property type="entry name" value="GAF domain-like"/>
    <property type="match status" value="1"/>
</dbReference>
<feature type="coiled-coil region" evidence="13">
    <location>
        <begin position="870"/>
        <end position="911"/>
    </location>
</feature>
<dbReference type="PROSITE" id="PS50109">
    <property type="entry name" value="HIS_KIN"/>
    <property type="match status" value="2"/>
</dbReference>
<evidence type="ECO:0000256" key="7">
    <source>
        <dbReference type="ARBA" id="ARBA00022741"/>
    </source>
</evidence>
<protein>
    <recommendedName>
        <fullName evidence="3">histidine kinase</fullName>
        <ecNumber evidence="3">2.7.13.3</ecNumber>
    </recommendedName>
</protein>
<feature type="domain" description="Histidine kinase" evidence="15">
    <location>
        <begin position="342"/>
        <end position="560"/>
    </location>
</feature>
<evidence type="ECO:0000256" key="14">
    <source>
        <dbReference type="SAM" id="MobiDB-lite"/>
    </source>
</evidence>
<evidence type="ECO:0000313" key="18">
    <source>
        <dbReference type="EMBL" id="SEE15532.1"/>
    </source>
</evidence>
<evidence type="ECO:0000259" key="16">
    <source>
        <dbReference type="PROSITE" id="PS50110"/>
    </source>
</evidence>
<feature type="compositionally biased region" description="Polar residues" evidence="14">
    <location>
        <begin position="10"/>
        <end position="20"/>
    </location>
</feature>
<dbReference type="SUPFAM" id="SSF55785">
    <property type="entry name" value="PYP-like sensor domain (PAS domain)"/>
    <property type="match status" value="1"/>
</dbReference>
<dbReference type="EMBL" id="FNTI01000001">
    <property type="protein sequence ID" value="SEE15532.1"/>
    <property type="molecule type" value="Genomic_DNA"/>
</dbReference>
<dbReference type="CDD" id="cd17574">
    <property type="entry name" value="REC_OmpR"/>
    <property type="match status" value="1"/>
</dbReference>
<evidence type="ECO:0000256" key="12">
    <source>
        <dbReference type="PROSITE-ProRule" id="PRU00169"/>
    </source>
</evidence>
<keyword evidence="9" id="KW-0067">ATP-binding</keyword>
<dbReference type="Gene3D" id="3.30.450.20">
    <property type="entry name" value="PAS domain"/>
    <property type="match status" value="2"/>
</dbReference>
<reference evidence="18 19" key="1">
    <citation type="submission" date="2016-10" db="EMBL/GenBank/DDBJ databases">
        <authorList>
            <person name="de Groot N.N."/>
        </authorList>
    </citation>
    <scope>NUCLEOTIDE SEQUENCE [LARGE SCALE GENOMIC DNA]</scope>
    <source>
        <strain evidence="18 19">GAS522</strain>
    </source>
</reference>
<dbReference type="GO" id="GO:0005524">
    <property type="term" value="F:ATP binding"/>
    <property type="evidence" value="ECO:0007669"/>
    <property type="project" value="UniProtKB-KW"/>
</dbReference>
<sequence>MGARMRAKDWSTSPLGHPETWSQSVKTAVSICLNARVPIALWLGPELRLVYNDSYIPFLGETKHPAMLGAPGREAWGEIWAAIEPMHDEVAAGRATSVEDVQLFFTRRLPREEVYVSWGYSPILAADGVTIEGTFDACTETTAKVVGKRRLATLRDLGARSTEQRSAEVACRDAAEVLRADPLDIPFAAIYLLDEEGMSARRVAGTRLDNGSTVFPESHPVIHGSLVSEPWPLNRVAETSRSCQISDLPGTVGIFSAGPWPDPVETAVVLPLAAQTQPRPAGFLIAGVSPRRILDPDYRTFLDLVAGHIATSIADARAFEAERKRAEALAEIDRAKTNFFSNVSHEFRTPLTLMMNPIEEILAELPSRLASEHRSLLHVAHRNSLRLLRLVNTLLDFSRAEAGRIQANYEPIDLATLTADLASNFRSACERAGLALDVRCPSLGQPVYVDSEMWEKVVLNLISNAFKFTLDGWIEVAVHADGADAVLVVKDSGVGIPEAELPRVFERFHRVEGQRGRTHEGTGIGLALVQELVHLHRGEIRVESKAGHGTTFIVTVPFGRDHLPADRVQGSRRLASTAISADAFVEEALRWLPSAQASGISETIVDDLGSQTDMVPADRQRSRVLIVDDNADMREHLSRVLAKWWDVEAANDGLAALEAARQNTPDLVLADVMMPRLDGIGLLSALRSDPDLANIPVILLSARAGEEARIEGLSVGADDYLVKPFSARELVARVRSHLSMSRRLRESEARLEAAVDLVKLGRYAWNPQTNELQWDGTLKAMWGLPVGAPVDYDVWRAGVHPDDLARVEAAIQRCADPRGDGVYDIEYRVIGKTDGVERWIATRGQTGFKNGMPVAFYGVALDVTDRKRIEKSLERRVEARTRELEETNRQLRSQIEQREFAEAEVQQLQRIDAIGQTTSGVAHDFNNLLSIVLTNARLLSHSLREPGDQEGIELIRTAAERGVNLTAQLLAFSRKQRLEPQPVDLNSKIAGMREMLNATLGGTVQPRTVLAMDLWPALVDPNQIELVILNLAINARDAMPSGGILTLETFNAVIDSAPGWTEGLVPGQYVGLSVRDTGVGIPDNVLPRVFEPFFTTKEPGKGSGLGLAQAYGFAKQSGGGIGIETRIGEGTSVKVFLPRAEGVQDDHDQASIAKQDSPAKATATILVVDDDAVVLRTTLRLFDAFGFMTIPAASGREALQLIASGLKIDLVLADFAMPEMTGVELAKAIHATYPGLPVIVVSGYGNREELKDFGEARILQKPYTEGELMGKITEALNPIPTF</sequence>
<dbReference type="SMART" id="SM00448">
    <property type="entry name" value="REC"/>
    <property type="match status" value="2"/>
</dbReference>
<evidence type="ECO:0000256" key="6">
    <source>
        <dbReference type="ARBA" id="ARBA00022679"/>
    </source>
</evidence>
<dbReference type="SUPFAM" id="SSF47384">
    <property type="entry name" value="Homodimeric domain of signal transducing histidine kinase"/>
    <property type="match status" value="2"/>
</dbReference>
<dbReference type="SUPFAM" id="SSF52172">
    <property type="entry name" value="CheY-like"/>
    <property type="match status" value="2"/>
</dbReference>
<dbReference type="PROSITE" id="PS50113">
    <property type="entry name" value="PAC"/>
    <property type="match status" value="1"/>
</dbReference>
<dbReference type="InterPro" id="IPR003661">
    <property type="entry name" value="HisK_dim/P_dom"/>
</dbReference>
<evidence type="ECO:0000256" key="11">
    <source>
        <dbReference type="ARBA" id="ARBA00023136"/>
    </source>
</evidence>
<dbReference type="FunFam" id="3.30.565.10:FF:000023">
    <property type="entry name" value="PAS domain-containing sensor histidine kinase"/>
    <property type="match status" value="1"/>
</dbReference>
<dbReference type="InterPro" id="IPR000014">
    <property type="entry name" value="PAS"/>
</dbReference>
<evidence type="ECO:0000256" key="13">
    <source>
        <dbReference type="SAM" id="Coils"/>
    </source>
</evidence>
<evidence type="ECO:0000256" key="9">
    <source>
        <dbReference type="ARBA" id="ARBA00022840"/>
    </source>
</evidence>
<dbReference type="SUPFAM" id="SSF55874">
    <property type="entry name" value="ATPase domain of HSP90 chaperone/DNA topoisomerase II/histidine kinase"/>
    <property type="match status" value="2"/>
</dbReference>
<dbReference type="SMART" id="SM00387">
    <property type="entry name" value="HATPase_c"/>
    <property type="match status" value="2"/>
</dbReference>
<keyword evidence="11" id="KW-0472">Membrane</keyword>
<dbReference type="Pfam" id="PF00512">
    <property type="entry name" value="HisKA"/>
    <property type="match status" value="1"/>
</dbReference>
<organism evidence="18 19">
    <name type="scientific">Bradyrhizobium lablabi</name>
    <dbReference type="NCBI Taxonomy" id="722472"/>
    <lineage>
        <taxon>Bacteria</taxon>
        <taxon>Pseudomonadati</taxon>
        <taxon>Pseudomonadota</taxon>
        <taxon>Alphaproteobacteria</taxon>
        <taxon>Hyphomicrobiales</taxon>
        <taxon>Nitrobacteraceae</taxon>
        <taxon>Bradyrhizobium</taxon>
    </lineage>
</organism>
<dbReference type="GO" id="GO:0000155">
    <property type="term" value="F:phosphorelay sensor kinase activity"/>
    <property type="evidence" value="ECO:0007669"/>
    <property type="project" value="InterPro"/>
</dbReference>
<evidence type="ECO:0000256" key="4">
    <source>
        <dbReference type="ARBA" id="ARBA00022475"/>
    </source>
</evidence>
<dbReference type="PROSITE" id="PS50110">
    <property type="entry name" value="RESPONSE_REGULATORY"/>
    <property type="match status" value="2"/>
</dbReference>
<evidence type="ECO:0000256" key="5">
    <source>
        <dbReference type="ARBA" id="ARBA00022553"/>
    </source>
</evidence>
<evidence type="ECO:0000259" key="15">
    <source>
        <dbReference type="PROSITE" id="PS50109"/>
    </source>
</evidence>
<dbReference type="InterPro" id="IPR013655">
    <property type="entry name" value="PAS_fold_3"/>
</dbReference>
<evidence type="ECO:0000256" key="2">
    <source>
        <dbReference type="ARBA" id="ARBA00004236"/>
    </source>
</evidence>
<comment type="catalytic activity">
    <reaction evidence="1">
        <text>ATP + protein L-histidine = ADP + protein N-phospho-L-histidine.</text>
        <dbReference type="EC" id="2.7.13.3"/>
    </reaction>
</comment>
<evidence type="ECO:0000256" key="8">
    <source>
        <dbReference type="ARBA" id="ARBA00022777"/>
    </source>
</evidence>
<feature type="domain" description="Response regulatory" evidence="16">
    <location>
        <begin position="623"/>
        <end position="738"/>
    </location>
</feature>
<keyword evidence="6" id="KW-0808">Transferase</keyword>
<evidence type="ECO:0000256" key="10">
    <source>
        <dbReference type="ARBA" id="ARBA00023012"/>
    </source>
</evidence>
<dbReference type="InterPro" id="IPR029016">
    <property type="entry name" value="GAF-like_dom_sf"/>
</dbReference>
<comment type="subcellular location">
    <subcellularLocation>
        <location evidence="2">Cell membrane</location>
    </subcellularLocation>
</comment>